<dbReference type="PANTHER" id="PTHR12072">
    <property type="entry name" value="CWF19, CELL CYCLE CONTROL PROTEIN"/>
    <property type="match status" value="1"/>
</dbReference>
<keyword evidence="5" id="KW-1185">Reference proteome</keyword>
<name>A0A6G1I2H0_9PEZI</name>
<evidence type="ECO:0008006" key="6">
    <source>
        <dbReference type="Google" id="ProtNLM"/>
    </source>
</evidence>
<gene>
    <name evidence="4" type="ORF">EJ06DRAFT_580647</name>
</gene>
<dbReference type="GO" id="GO:0061632">
    <property type="term" value="F:RNA lariat debranching enzyme activator activity"/>
    <property type="evidence" value="ECO:0007669"/>
    <property type="project" value="TreeGrafter"/>
</dbReference>
<dbReference type="InterPro" id="IPR006768">
    <property type="entry name" value="Cwf19-like_C_dom-1"/>
</dbReference>
<evidence type="ECO:0000256" key="1">
    <source>
        <dbReference type="SAM" id="MobiDB-lite"/>
    </source>
</evidence>
<feature type="compositionally biased region" description="Polar residues" evidence="1">
    <location>
        <begin position="275"/>
        <end position="286"/>
    </location>
</feature>
<evidence type="ECO:0000313" key="4">
    <source>
        <dbReference type="EMBL" id="KAF2402384.1"/>
    </source>
</evidence>
<dbReference type="AlphaFoldDB" id="A0A6G1I2H0"/>
<feature type="domain" description="Cwf19-like C-terminal" evidence="3">
    <location>
        <begin position="303"/>
        <end position="420"/>
    </location>
</feature>
<protein>
    <recommendedName>
        <fullName evidence="6">CwfJ domain-containing protein</fullName>
    </recommendedName>
</protein>
<dbReference type="OrthoDB" id="444325at2759"/>
<evidence type="ECO:0000259" key="2">
    <source>
        <dbReference type="Pfam" id="PF04676"/>
    </source>
</evidence>
<dbReference type="Gene3D" id="3.30.428.10">
    <property type="entry name" value="HIT-like"/>
    <property type="match status" value="1"/>
</dbReference>
<dbReference type="Pfam" id="PF04676">
    <property type="entry name" value="CwfJ_C_2"/>
    <property type="match status" value="1"/>
</dbReference>
<dbReference type="InterPro" id="IPR040194">
    <property type="entry name" value="Cwf19-like"/>
</dbReference>
<dbReference type="InterPro" id="IPR036265">
    <property type="entry name" value="HIT-like_sf"/>
</dbReference>
<dbReference type="EMBL" id="ML996691">
    <property type="protein sequence ID" value="KAF2402384.1"/>
    <property type="molecule type" value="Genomic_DNA"/>
</dbReference>
<sequence>MSAAKIVAIGDVNGQLESLFQKLGTLHAKNAFSFALITGNLFSDPTSASSEETASIQRLIDGTISVPLTTYFALGSHPLPPTVIDKLDSSEGELCPNLFFLGKRTTTKTSDGIKLVALGGTHDPALDSLSKDSYAPTYSETDARSLRGANAADILVTTDWPIDIRKGSQAPYASDSSPTGHPSIADLAIALKPRYHFSPSNAFYEREPFAHPSSEANPDTFAITRFISLAPFANPDKQKWIYAFTLDPTAAAPITLPSSTTSSPLSSSRKRPLPEQQSYRFANPATSAGYRGGPKRRRAPPPSQSECFFCLSNPSIATHLITSIGSESYLTTAKGPLPPKDSTSLPFPGHMLIIPLAHSPTIPSLPSDTVAEMTRYRHAVHALLKSRAPRTAAVTFALDRAAGVHAHWQFIPIPADLVTKGLVSAAFKVEAENEGHGAVVAGPPGADAEGADVFRVWVWDPATGDEKEQHLVLDDRFRDLQFGRRVLAKLLGVEGRADWRACGQSVDEETADAEAFKEAFAEFDFTNEE</sequence>
<dbReference type="GO" id="GO:0071014">
    <property type="term" value="C:post-mRNA release spliceosomal complex"/>
    <property type="evidence" value="ECO:0007669"/>
    <property type="project" value="TreeGrafter"/>
</dbReference>
<dbReference type="InterPro" id="IPR006767">
    <property type="entry name" value="Cwf19-like_C_dom-2"/>
</dbReference>
<evidence type="ECO:0000259" key="3">
    <source>
        <dbReference type="Pfam" id="PF04677"/>
    </source>
</evidence>
<dbReference type="SUPFAM" id="SSF54197">
    <property type="entry name" value="HIT-like"/>
    <property type="match status" value="1"/>
</dbReference>
<dbReference type="Proteomes" id="UP000799640">
    <property type="component" value="Unassembled WGS sequence"/>
</dbReference>
<dbReference type="CDD" id="cd07380">
    <property type="entry name" value="MPP_CWF19_N"/>
    <property type="match status" value="1"/>
</dbReference>
<dbReference type="GO" id="GO:0000398">
    <property type="term" value="P:mRNA splicing, via spliceosome"/>
    <property type="evidence" value="ECO:0007669"/>
    <property type="project" value="TreeGrafter"/>
</dbReference>
<feature type="domain" description="Cwf19-like protein C-terminal" evidence="2">
    <location>
        <begin position="469"/>
        <end position="526"/>
    </location>
</feature>
<feature type="compositionally biased region" description="Low complexity" evidence="1">
    <location>
        <begin position="253"/>
        <end position="267"/>
    </location>
</feature>
<proteinExistence type="predicted"/>
<evidence type="ECO:0000313" key="5">
    <source>
        <dbReference type="Proteomes" id="UP000799640"/>
    </source>
</evidence>
<reference evidence="4" key="1">
    <citation type="journal article" date="2020" name="Stud. Mycol.">
        <title>101 Dothideomycetes genomes: a test case for predicting lifestyles and emergence of pathogens.</title>
        <authorList>
            <person name="Haridas S."/>
            <person name="Albert R."/>
            <person name="Binder M."/>
            <person name="Bloem J."/>
            <person name="Labutti K."/>
            <person name="Salamov A."/>
            <person name="Andreopoulos B."/>
            <person name="Baker S."/>
            <person name="Barry K."/>
            <person name="Bills G."/>
            <person name="Bluhm B."/>
            <person name="Cannon C."/>
            <person name="Castanera R."/>
            <person name="Culley D."/>
            <person name="Daum C."/>
            <person name="Ezra D."/>
            <person name="Gonzalez J."/>
            <person name="Henrissat B."/>
            <person name="Kuo A."/>
            <person name="Liang C."/>
            <person name="Lipzen A."/>
            <person name="Lutzoni F."/>
            <person name="Magnuson J."/>
            <person name="Mondo S."/>
            <person name="Nolan M."/>
            <person name="Ohm R."/>
            <person name="Pangilinan J."/>
            <person name="Park H.-J."/>
            <person name="Ramirez L."/>
            <person name="Alfaro M."/>
            <person name="Sun H."/>
            <person name="Tritt A."/>
            <person name="Yoshinaga Y."/>
            <person name="Zwiers L.-H."/>
            <person name="Turgeon B."/>
            <person name="Goodwin S."/>
            <person name="Spatafora J."/>
            <person name="Crous P."/>
            <person name="Grigoriev I."/>
        </authorList>
    </citation>
    <scope>NUCLEOTIDE SEQUENCE</scope>
    <source>
        <strain evidence="4">CBS 262.69</strain>
    </source>
</reference>
<dbReference type="PANTHER" id="PTHR12072:SF4">
    <property type="entry name" value="CWF19-LIKE PROTEIN 1"/>
    <property type="match status" value="1"/>
</dbReference>
<dbReference type="Pfam" id="PF04677">
    <property type="entry name" value="CwfJ_C_1"/>
    <property type="match status" value="1"/>
</dbReference>
<accession>A0A6G1I2H0</accession>
<organism evidence="4 5">
    <name type="scientific">Trichodelitschia bisporula</name>
    <dbReference type="NCBI Taxonomy" id="703511"/>
    <lineage>
        <taxon>Eukaryota</taxon>
        <taxon>Fungi</taxon>
        <taxon>Dikarya</taxon>
        <taxon>Ascomycota</taxon>
        <taxon>Pezizomycotina</taxon>
        <taxon>Dothideomycetes</taxon>
        <taxon>Dothideomycetes incertae sedis</taxon>
        <taxon>Phaeotrichales</taxon>
        <taxon>Phaeotrichaceae</taxon>
        <taxon>Trichodelitschia</taxon>
    </lineage>
</organism>
<feature type="region of interest" description="Disordered" evidence="1">
    <location>
        <begin position="253"/>
        <end position="304"/>
    </location>
</feature>